<dbReference type="EMBL" id="JPOS01000079">
    <property type="protein sequence ID" value="KGE86345.1"/>
    <property type="molecule type" value="Genomic_DNA"/>
</dbReference>
<evidence type="ECO:0000256" key="1">
    <source>
        <dbReference type="SAM" id="MobiDB-lite"/>
    </source>
</evidence>
<name>A0A098S2L5_9BACT</name>
<feature type="compositionally biased region" description="Basic residues" evidence="1">
    <location>
        <begin position="23"/>
        <end position="33"/>
    </location>
</feature>
<dbReference type="AlphaFoldDB" id="A0A098S2L5"/>
<sequence length="103" mass="12003">MEYLVAGIAGLMVAIVYGLTHQQQKKQEKRRAPHPSLDTKNTTNYNMEILEEAPLKKLTPEDAQRMIEHWKRGGYIPSHREFYAVQRVLRRDAKAQLKEAQEN</sequence>
<dbReference type="STRING" id="1524460.IX84_21320"/>
<protein>
    <submittedName>
        <fullName evidence="2">Uncharacterized protein</fullName>
    </submittedName>
</protein>
<dbReference type="Proteomes" id="UP000029736">
    <property type="component" value="Unassembled WGS sequence"/>
</dbReference>
<dbReference type="OrthoDB" id="1495640at2"/>
<organism evidence="2 3">
    <name type="scientific">Phaeodactylibacter xiamenensis</name>
    <dbReference type="NCBI Taxonomy" id="1524460"/>
    <lineage>
        <taxon>Bacteria</taxon>
        <taxon>Pseudomonadati</taxon>
        <taxon>Bacteroidota</taxon>
        <taxon>Saprospiria</taxon>
        <taxon>Saprospirales</taxon>
        <taxon>Haliscomenobacteraceae</taxon>
        <taxon>Phaeodactylibacter</taxon>
    </lineage>
</organism>
<keyword evidence="3" id="KW-1185">Reference proteome</keyword>
<dbReference type="RefSeq" id="WP_044225047.1">
    <property type="nucleotide sequence ID" value="NZ_CAKZLC010000473.1"/>
</dbReference>
<evidence type="ECO:0000313" key="2">
    <source>
        <dbReference type="EMBL" id="KGE86345.1"/>
    </source>
</evidence>
<accession>A0A098S2L5</accession>
<gene>
    <name evidence="2" type="ORF">IX84_21320</name>
</gene>
<reference evidence="2 3" key="1">
    <citation type="journal article" date="2014" name="Int. J. Syst. Evol. Microbiol.">
        <title>Phaeodactylibacter xiamenensis gen. nov., sp. nov., a member of the family Saprospiraceae isolated from the marine alga Phaeodactylum tricornutum.</title>
        <authorList>
            <person name="Chen Z.Jr."/>
            <person name="Lei X."/>
            <person name="Lai Q."/>
            <person name="Li Y."/>
            <person name="Zhang B."/>
            <person name="Zhang J."/>
            <person name="Zhang H."/>
            <person name="Yang L."/>
            <person name="Zheng W."/>
            <person name="Tian Y."/>
            <person name="Yu Z."/>
            <person name="Xu H.Jr."/>
            <person name="Zheng T."/>
        </authorList>
    </citation>
    <scope>NUCLEOTIDE SEQUENCE [LARGE SCALE GENOMIC DNA]</scope>
    <source>
        <strain evidence="2 3">KD52</strain>
    </source>
</reference>
<proteinExistence type="predicted"/>
<comment type="caution">
    <text evidence="2">The sequence shown here is derived from an EMBL/GenBank/DDBJ whole genome shotgun (WGS) entry which is preliminary data.</text>
</comment>
<evidence type="ECO:0000313" key="3">
    <source>
        <dbReference type="Proteomes" id="UP000029736"/>
    </source>
</evidence>
<feature type="region of interest" description="Disordered" evidence="1">
    <location>
        <begin position="22"/>
        <end position="45"/>
    </location>
</feature>